<sequence>MHKFDLNGWRYGESRIEDLAEQVRRHVPGATLPTHLGGKAFGLSLAQVLCGDVFTIPEWDAVTHEQSLPGDFQDKHFQGAFVRSNAPGEDWGDPRAGLHESKYRSFAYGFQNVVDQLLVDCGGVVVQAHAYGVGVVIDLGWSELLNRNVLRVAIGGPSQQGGRTVYTSPTWDNEAAVGLFDAHTGEAIVDLQPHSFDLRRVVDKMVKSVVPRLMEWNIDFGLQFEFMAELNDMRDRMLARLGDRYQPHDNLVQVRPSPGALQGTAELPTPSGNLVVTTGKVNQPGSVVAELFLVGGPNVRDLLETSRNLHIAGEYGTDFNELEPIKPLIAGKIILWDMGALERYGGSFFLRGGSRRWSARGHWS</sequence>
<dbReference type="AlphaFoldDB" id="A0A0G1XQ92"/>
<name>A0A0G1XQ92_9BACT</name>
<comment type="caution">
    <text evidence="1">The sequence shown here is derived from an EMBL/GenBank/DDBJ whole genome shotgun (WGS) entry which is preliminary data.</text>
</comment>
<protein>
    <submittedName>
        <fullName evidence="1">Uncharacterized protein</fullName>
    </submittedName>
</protein>
<evidence type="ECO:0000313" key="1">
    <source>
        <dbReference type="EMBL" id="KKW33045.1"/>
    </source>
</evidence>
<dbReference type="EMBL" id="LCRH01000010">
    <property type="protein sequence ID" value="KKW33045.1"/>
    <property type="molecule type" value="Genomic_DNA"/>
</dbReference>
<evidence type="ECO:0000313" key="2">
    <source>
        <dbReference type="Proteomes" id="UP000034054"/>
    </source>
</evidence>
<dbReference type="Proteomes" id="UP000034054">
    <property type="component" value="Unassembled WGS sequence"/>
</dbReference>
<gene>
    <name evidence="1" type="ORF">UY76_C0010G0002</name>
</gene>
<accession>A0A0G1XQ92</accession>
<proteinExistence type="predicted"/>
<reference evidence="1 2" key="1">
    <citation type="journal article" date="2015" name="Nature">
        <title>rRNA introns, odd ribosomes, and small enigmatic genomes across a large radiation of phyla.</title>
        <authorList>
            <person name="Brown C.T."/>
            <person name="Hug L.A."/>
            <person name="Thomas B.C."/>
            <person name="Sharon I."/>
            <person name="Castelle C.J."/>
            <person name="Singh A."/>
            <person name="Wilkins M.J."/>
            <person name="Williams K.H."/>
            <person name="Banfield J.F."/>
        </authorList>
    </citation>
    <scope>NUCLEOTIDE SEQUENCE [LARGE SCALE GENOMIC DNA]</scope>
</reference>
<organism evidence="1 2">
    <name type="scientific">Candidatus Uhrbacteria bacterium GW2011_GWA2_52_8d</name>
    <dbReference type="NCBI Taxonomy" id="1618979"/>
    <lineage>
        <taxon>Bacteria</taxon>
        <taxon>Candidatus Uhriibacteriota</taxon>
    </lineage>
</organism>